<sequence>MTKILKSQLPLGGGPLGLPGAPLGPGLQDRCLKSPGQGPTRACPAPGASVSQSFPPSAFQPAFPSSRQAKPSRARRPSGSWTLTLEEGGGLCIHVLRGSSWKGGSGGEKMDGGRKGLGKRRPGREYRPRPVGVTRDIIRAITRDITCDIAILLCNACRLGSLAIKAAHACWIRIHWIRLVADWNPARTIFWTTLIWSELLRIMNKHGL</sequence>
<dbReference type="Proteomes" id="UP000886653">
    <property type="component" value="Unassembled WGS sequence"/>
</dbReference>
<evidence type="ECO:0000256" key="1">
    <source>
        <dbReference type="SAM" id="MobiDB-lite"/>
    </source>
</evidence>
<comment type="caution">
    <text evidence="2">The sequence shown here is derived from an EMBL/GenBank/DDBJ whole genome shotgun (WGS) entry which is preliminary data.</text>
</comment>
<feature type="region of interest" description="Disordered" evidence="1">
    <location>
        <begin position="103"/>
        <end position="128"/>
    </location>
</feature>
<organism evidence="2 3">
    <name type="scientific">Cronartium quercuum f. sp. fusiforme G11</name>
    <dbReference type="NCBI Taxonomy" id="708437"/>
    <lineage>
        <taxon>Eukaryota</taxon>
        <taxon>Fungi</taxon>
        <taxon>Dikarya</taxon>
        <taxon>Basidiomycota</taxon>
        <taxon>Pucciniomycotina</taxon>
        <taxon>Pucciniomycetes</taxon>
        <taxon>Pucciniales</taxon>
        <taxon>Coleosporiaceae</taxon>
        <taxon>Cronartium</taxon>
    </lineage>
</organism>
<keyword evidence="3" id="KW-1185">Reference proteome</keyword>
<proteinExistence type="predicted"/>
<reference evidence="2" key="1">
    <citation type="submission" date="2013-11" db="EMBL/GenBank/DDBJ databases">
        <title>Genome sequence of the fusiform rust pathogen reveals effectors for host alternation and coevolution with pine.</title>
        <authorList>
            <consortium name="DOE Joint Genome Institute"/>
            <person name="Smith K."/>
            <person name="Pendleton A."/>
            <person name="Kubisiak T."/>
            <person name="Anderson C."/>
            <person name="Salamov A."/>
            <person name="Aerts A."/>
            <person name="Riley R."/>
            <person name="Clum A."/>
            <person name="Lindquist E."/>
            <person name="Ence D."/>
            <person name="Campbell M."/>
            <person name="Kronenberg Z."/>
            <person name="Feau N."/>
            <person name="Dhillon B."/>
            <person name="Hamelin R."/>
            <person name="Burleigh J."/>
            <person name="Smith J."/>
            <person name="Yandell M."/>
            <person name="Nelson C."/>
            <person name="Grigoriev I."/>
            <person name="Davis J."/>
        </authorList>
    </citation>
    <scope>NUCLEOTIDE SEQUENCE</scope>
    <source>
        <strain evidence="2">G11</strain>
    </source>
</reference>
<accession>A0A9P6NEE9</accession>
<gene>
    <name evidence="2" type="ORF">CROQUDRAFT_108758</name>
</gene>
<feature type="region of interest" description="Disordered" evidence="1">
    <location>
        <begin position="1"/>
        <end position="82"/>
    </location>
</feature>
<dbReference type="EMBL" id="MU167303">
    <property type="protein sequence ID" value="KAG0144087.1"/>
    <property type="molecule type" value="Genomic_DNA"/>
</dbReference>
<evidence type="ECO:0000313" key="3">
    <source>
        <dbReference type="Proteomes" id="UP000886653"/>
    </source>
</evidence>
<dbReference type="AlphaFoldDB" id="A0A9P6NEE9"/>
<name>A0A9P6NEE9_9BASI</name>
<evidence type="ECO:0000313" key="2">
    <source>
        <dbReference type="EMBL" id="KAG0144087.1"/>
    </source>
</evidence>
<feature type="compositionally biased region" description="Low complexity" evidence="1">
    <location>
        <begin position="18"/>
        <end position="27"/>
    </location>
</feature>
<feature type="compositionally biased region" description="Low complexity" evidence="1">
    <location>
        <begin position="48"/>
        <end position="66"/>
    </location>
</feature>
<protein>
    <submittedName>
        <fullName evidence="2">Uncharacterized protein</fullName>
    </submittedName>
</protein>